<dbReference type="Pfam" id="PF11823">
    <property type="entry name" value="Se_S_carrier"/>
    <property type="match status" value="1"/>
</dbReference>
<sequence length="74" mass="8298">MSAAEYCVILFDSVSSTLLAEKFLKKANVLHKVIPVPRHISSDCGVCIRFSPEMRSRVEQALTGRVEFREICAL</sequence>
<dbReference type="InterPro" id="IPR021778">
    <property type="entry name" value="Se/S_carrier-like"/>
</dbReference>
<accession>A0A485M5L9</accession>
<gene>
    <name evidence="2" type="ORF">SCFA_740022</name>
</gene>
<feature type="domain" description="Putative Se/S carrier protein-like" evidence="1">
    <location>
        <begin position="6"/>
        <end position="63"/>
    </location>
</feature>
<name>A0A485M5L9_9ZZZZ</name>
<dbReference type="AlphaFoldDB" id="A0A485M5L9"/>
<organism evidence="2">
    <name type="scientific">anaerobic digester metagenome</name>
    <dbReference type="NCBI Taxonomy" id="1263854"/>
    <lineage>
        <taxon>unclassified sequences</taxon>
        <taxon>metagenomes</taxon>
        <taxon>ecological metagenomes</taxon>
    </lineage>
</organism>
<reference evidence="2" key="1">
    <citation type="submission" date="2019-03" db="EMBL/GenBank/DDBJ databases">
        <authorList>
            <person name="Hao L."/>
        </authorList>
    </citation>
    <scope>NUCLEOTIDE SEQUENCE</scope>
</reference>
<proteinExistence type="predicted"/>
<dbReference type="EMBL" id="CAADRM010000141">
    <property type="protein sequence ID" value="VFU17900.1"/>
    <property type="molecule type" value="Genomic_DNA"/>
</dbReference>
<evidence type="ECO:0000259" key="1">
    <source>
        <dbReference type="Pfam" id="PF11823"/>
    </source>
</evidence>
<evidence type="ECO:0000313" key="2">
    <source>
        <dbReference type="EMBL" id="VFU17900.1"/>
    </source>
</evidence>
<protein>
    <recommendedName>
        <fullName evidence="1">Putative Se/S carrier protein-like domain-containing protein</fullName>
    </recommendedName>
</protein>